<comment type="caution">
    <text evidence="2">The sequence shown here is derived from an EMBL/GenBank/DDBJ whole genome shotgun (WGS) entry which is preliminary data.</text>
</comment>
<dbReference type="AlphaFoldDB" id="A0A1V1P166"/>
<accession>A0A1V1P166</accession>
<dbReference type="Pfam" id="PF13676">
    <property type="entry name" value="TIR_2"/>
    <property type="match status" value="1"/>
</dbReference>
<dbReference type="InterPro" id="IPR035897">
    <property type="entry name" value="Toll_tir_struct_dom_sf"/>
</dbReference>
<sequence length="133" mass="16029">MNLANSIFLGHINFKLNVIHNDNSYQNNHNSLYNASAKWYQYIFVSYSRKDIKEVMKRVQMINLLKYKYFQDIYYLKPGNKWKHEILKNIESSDAFFLFWSSAAKNSTWVKKEINYALTVKKEMITIHQKLYL</sequence>
<dbReference type="GO" id="GO:0007165">
    <property type="term" value="P:signal transduction"/>
    <property type="evidence" value="ECO:0007669"/>
    <property type="project" value="InterPro"/>
</dbReference>
<name>A0A1V1P166_9BACT</name>
<dbReference type="InterPro" id="IPR000157">
    <property type="entry name" value="TIR_dom"/>
</dbReference>
<organism evidence="2 3">
    <name type="scientific">Candidatus Magnetoglobus multicellularis str. Araruama</name>
    <dbReference type="NCBI Taxonomy" id="890399"/>
    <lineage>
        <taxon>Bacteria</taxon>
        <taxon>Pseudomonadati</taxon>
        <taxon>Thermodesulfobacteriota</taxon>
        <taxon>Desulfobacteria</taxon>
        <taxon>Desulfobacterales</taxon>
        <taxon>Desulfobacteraceae</taxon>
        <taxon>Candidatus Magnetoglobus</taxon>
    </lineage>
</organism>
<gene>
    <name evidence="2" type="ORF">OMM_04459</name>
</gene>
<evidence type="ECO:0000259" key="1">
    <source>
        <dbReference type="Pfam" id="PF13676"/>
    </source>
</evidence>
<dbReference type="EMBL" id="ATBP01000888">
    <property type="protein sequence ID" value="ETR68619.1"/>
    <property type="molecule type" value="Genomic_DNA"/>
</dbReference>
<dbReference type="SUPFAM" id="SSF52200">
    <property type="entry name" value="Toll/Interleukin receptor TIR domain"/>
    <property type="match status" value="1"/>
</dbReference>
<dbReference type="Gene3D" id="3.40.50.10140">
    <property type="entry name" value="Toll/interleukin-1 receptor homology (TIR) domain"/>
    <property type="match status" value="1"/>
</dbReference>
<evidence type="ECO:0000313" key="2">
    <source>
        <dbReference type="EMBL" id="ETR68619.1"/>
    </source>
</evidence>
<proteinExistence type="predicted"/>
<feature type="domain" description="TIR" evidence="1">
    <location>
        <begin position="43"/>
        <end position="120"/>
    </location>
</feature>
<evidence type="ECO:0000313" key="3">
    <source>
        <dbReference type="Proteomes" id="UP000189670"/>
    </source>
</evidence>
<protein>
    <recommendedName>
        <fullName evidence="1">TIR domain-containing protein</fullName>
    </recommendedName>
</protein>
<reference evidence="3" key="1">
    <citation type="submission" date="2012-11" db="EMBL/GenBank/DDBJ databases">
        <authorList>
            <person name="Lucero-Rivera Y.E."/>
            <person name="Tovar-Ramirez D."/>
        </authorList>
    </citation>
    <scope>NUCLEOTIDE SEQUENCE [LARGE SCALE GENOMIC DNA]</scope>
    <source>
        <strain evidence="3">Araruama</strain>
    </source>
</reference>
<dbReference type="Proteomes" id="UP000189670">
    <property type="component" value="Unassembled WGS sequence"/>
</dbReference>